<comment type="caution">
    <text evidence="1">The sequence shown here is derived from an EMBL/GenBank/DDBJ whole genome shotgun (WGS) entry which is preliminary data.</text>
</comment>
<gene>
    <name evidence="1" type="ORF">H1S01_03220</name>
</gene>
<dbReference type="Proteomes" id="UP000617402">
    <property type="component" value="Unassembled WGS sequence"/>
</dbReference>
<proteinExistence type="predicted"/>
<keyword evidence="2" id="KW-1185">Reference proteome</keyword>
<name>A0ABR7T013_HELCL</name>
<sequence>MKRGRCMGVSEKLVFPSLADGNHGDESELPGEANKVTTYFVDPAELHKKYGPPGYLMNGQKGKKTNSLWGGYPTKEKDKEEKGRDKEMAKVKVLTLDDLFKHYEKGMTKWALATKVARAIDSNPANVNAKMTSMGIDSGINDLKAKHEKWLAEKETANGQVQPTLETQEAATPAEEVVAAVNEGTPSILPQEASIDTDGCKDIAYHAEDACTNEISCDVAENKEDSTVEMTDLSVNHSDTDDQVSIIPYSWPVTIRRNHDKAVEFNNYQEAIAFMQDEFSRKAVREGKITMTITVPVEVLISEMDNR</sequence>
<evidence type="ECO:0000313" key="2">
    <source>
        <dbReference type="Proteomes" id="UP000617402"/>
    </source>
</evidence>
<dbReference type="EMBL" id="JACVHF010000002">
    <property type="protein sequence ID" value="MBC9783522.1"/>
    <property type="molecule type" value="Genomic_DNA"/>
</dbReference>
<organism evidence="1 2">
    <name type="scientific">Heliobacterium chlorum</name>
    <dbReference type="NCBI Taxonomy" id="2698"/>
    <lineage>
        <taxon>Bacteria</taxon>
        <taxon>Bacillati</taxon>
        <taxon>Bacillota</taxon>
        <taxon>Clostridia</taxon>
        <taxon>Eubacteriales</taxon>
        <taxon>Heliobacteriaceae</taxon>
        <taxon>Heliobacterium</taxon>
    </lineage>
</organism>
<evidence type="ECO:0000313" key="1">
    <source>
        <dbReference type="EMBL" id="MBC9783522.1"/>
    </source>
</evidence>
<accession>A0ABR7T013</accession>
<dbReference type="RefSeq" id="WP_188038680.1">
    <property type="nucleotide sequence ID" value="NZ_JACVHF010000002.1"/>
</dbReference>
<protein>
    <submittedName>
        <fullName evidence="1">Uncharacterized protein</fullName>
    </submittedName>
</protein>
<reference evidence="1 2" key="1">
    <citation type="submission" date="2020-07" db="EMBL/GenBank/DDBJ databases">
        <title>Draft whole-genome sequence of Heliobacterium chlorum DSM 3682, type strain.</title>
        <authorList>
            <person name="Kyndt J.A."/>
            <person name="Meyer T.E."/>
            <person name="Imhoff J.F."/>
        </authorList>
    </citation>
    <scope>NUCLEOTIDE SEQUENCE [LARGE SCALE GENOMIC DNA]</scope>
    <source>
        <strain evidence="1 2">DSM 3682</strain>
    </source>
</reference>